<dbReference type="AlphaFoldDB" id="A0A9D5C658"/>
<dbReference type="Pfam" id="PF00481">
    <property type="entry name" value="PP2C"/>
    <property type="match status" value="1"/>
</dbReference>
<evidence type="ECO:0000256" key="11">
    <source>
        <dbReference type="ARBA" id="ARBA00048336"/>
    </source>
</evidence>
<reference evidence="14" key="2">
    <citation type="journal article" date="2022" name="Hortic Res">
        <title>The genome of Dioscorea zingiberensis sheds light on the biosynthesis, origin and evolution of the medicinally important diosgenin saponins.</title>
        <authorList>
            <person name="Li Y."/>
            <person name="Tan C."/>
            <person name="Li Z."/>
            <person name="Guo J."/>
            <person name="Li S."/>
            <person name="Chen X."/>
            <person name="Wang C."/>
            <person name="Dai X."/>
            <person name="Yang H."/>
            <person name="Song W."/>
            <person name="Hou L."/>
            <person name="Xu J."/>
            <person name="Tong Z."/>
            <person name="Xu A."/>
            <person name="Yuan X."/>
            <person name="Wang W."/>
            <person name="Yang Q."/>
            <person name="Chen L."/>
            <person name="Sun Z."/>
            <person name="Wang K."/>
            <person name="Pan B."/>
            <person name="Chen J."/>
            <person name="Bao Y."/>
            <person name="Liu F."/>
            <person name="Qi X."/>
            <person name="Gang D.R."/>
            <person name="Wen J."/>
            <person name="Li J."/>
        </authorList>
    </citation>
    <scope>NUCLEOTIDE SEQUENCE</scope>
    <source>
        <strain evidence="14">Dzin_1.0</strain>
    </source>
</reference>
<dbReference type="GO" id="GO:0004722">
    <property type="term" value="F:protein serine/threonine phosphatase activity"/>
    <property type="evidence" value="ECO:0007669"/>
    <property type="project" value="UniProtKB-EC"/>
</dbReference>
<dbReference type="FunFam" id="3.60.40.10:FF:000008">
    <property type="entry name" value="Phosphatase 2C family protein"/>
    <property type="match status" value="1"/>
</dbReference>
<evidence type="ECO:0000313" key="15">
    <source>
        <dbReference type="Proteomes" id="UP001085076"/>
    </source>
</evidence>
<sequence>MFQVLMNFFRACSWPSSERYVHAGSDASGRQDGLLWYKDLGQHINGEFSMAVVQANNLLEDQSQIESGPLSTLESGPYGTFVGIYDGHGGPETARYINDHLFHHLKRFASENQSISSDVIRKAYQATEEGFHSLVTKQWPTKPQIAAVGSCCLVGVICGGTLYVANLGDSRAVLGKLVKATGEILAVQLSAEHNACFESVRQELQSLHPDDSQIVVLKHNVWRVKGLIQISRSIGDVYLKKAEFNREPLLAKFRLREPLKRPILSADPSISVQALQPHDQFLIFASDGLWEHLSNQEAVNIVQNHPRSGSARRLVKAALQEAAKKREMRYSDLKKIDRGVRRHFHDDITVIVLFLDSNLISRASSCKGPTLSLRGGGINLPANSLAPCTTPTELGSS</sequence>
<evidence type="ECO:0000313" key="14">
    <source>
        <dbReference type="EMBL" id="KAJ0967029.1"/>
    </source>
</evidence>
<feature type="domain" description="PPM-type phosphatase" evidence="13">
    <location>
        <begin position="47"/>
        <end position="355"/>
    </location>
</feature>
<dbReference type="GO" id="GO:0016020">
    <property type="term" value="C:membrane"/>
    <property type="evidence" value="ECO:0007669"/>
    <property type="project" value="UniProtKB-ARBA"/>
</dbReference>
<keyword evidence="6 12" id="KW-0378">Hydrolase</keyword>
<evidence type="ECO:0000256" key="1">
    <source>
        <dbReference type="ARBA" id="ARBA00001936"/>
    </source>
</evidence>
<comment type="cofactor">
    <cofactor evidence="2">
        <name>Mg(2+)</name>
        <dbReference type="ChEBI" id="CHEBI:18420"/>
    </cofactor>
</comment>
<evidence type="ECO:0000256" key="8">
    <source>
        <dbReference type="ARBA" id="ARBA00022912"/>
    </source>
</evidence>
<dbReference type="SMART" id="SM00332">
    <property type="entry name" value="PP2Cc"/>
    <property type="match status" value="1"/>
</dbReference>
<keyword evidence="9" id="KW-0464">Manganese</keyword>
<dbReference type="EC" id="3.1.3.16" evidence="4"/>
<keyword evidence="15" id="KW-1185">Reference proteome</keyword>
<dbReference type="EMBL" id="JAGGNH010000007">
    <property type="protein sequence ID" value="KAJ0967029.1"/>
    <property type="molecule type" value="Genomic_DNA"/>
</dbReference>
<comment type="caution">
    <text evidence="14">The sequence shown here is derived from an EMBL/GenBank/DDBJ whole genome shotgun (WGS) entry which is preliminary data.</text>
</comment>
<dbReference type="SUPFAM" id="SSF81606">
    <property type="entry name" value="PP2C-like"/>
    <property type="match status" value="1"/>
</dbReference>
<dbReference type="InterPro" id="IPR001932">
    <property type="entry name" value="PPM-type_phosphatase-like_dom"/>
</dbReference>
<evidence type="ECO:0000256" key="7">
    <source>
        <dbReference type="ARBA" id="ARBA00022842"/>
    </source>
</evidence>
<dbReference type="Gene3D" id="3.60.40.10">
    <property type="entry name" value="PPM-type phosphatase domain"/>
    <property type="match status" value="1"/>
</dbReference>
<gene>
    <name evidence="14" type="ORF">J5N97_023946</name>
</gene>
<protein>
    <recommendedName>
        <fullName evidence="4">protein-serine/threonine phosphatase</fullName>
        <ecNumber evidence="4">3.1.3.16</ecNumber>
    </recommendedName>
</protein>
<evidence type="ECO:0000256" key="10">
    <source>
        <dbReference type="ARBA" id="ARBA00047761"/>
    </source>
</evidence>
<keyword evidence="5" id="KW-0479">Metal-binding</keyword>
<keyword evidence="8 12" id="KW-0904">Protein phosphatase</keyword>
<comment type="catalytic activity">
    <reaction evidence="11">
        <text>O-phospho-L-threonyl-[protein] + H2O = L-threonyl-[protein] + phosphate</text>
        <dbReference type="Rhea" id="RHEA:47004"/>
        <dbReference type="Rhea" id="RHEA-COMP:11060"/>
        <dbReference type="Rhea" id="RHEA-COMP:11605"/>
        <dbReference type="ChEBI" id="CHEBI:15377"/>
        <dbReference type="ChEBI" id="CHEBI:30013"/>
        <dbReference type="ChEBI" id="CHEBI:43474"/>
        <dbReference type="ChEBI" id="CHEBI:61977"/>
        <dbReference type="EC" id="3.1.3.16"/>
    </reaction>
</comment>
<evidence type="ECO:0000256" key="6">
    <source>
        <dbReference type="ARBA" id="ARBA00022801"/>
    </source>
</evidence>
<evidence type="ECO:0000256" key="12">
    <source>
        <dbReference type="RuleBase" id="RU003465"/>
    </source>
</evidence>
<organism evidence="14 15">
    <name type="scientific">Dioscorea zingiberensis</name>
    <dbReference type="NCBI Taxonomy" id="325984"/>
    <lineage>
        <taxon>Eukaryota</taxon>
        <taxon>Viridiplantae</taxon>
        <taxon>Streptophyta</taxon>
        <taxon>Embryophyta</taxon>
        <taxon>Tracheophyta</taxon>
        <taxon>Spermatophyta</taxon>
        <taxon>Magnoliopsida</taxon>
        <taxon>Liliopsida</taxon>
        <taxon>Dioscoreales</taxon>
        <taxon>Dioscoreaceae</taxon>
        <taxon>Dioscorea</taxon>
    </lineage>
</organism>
<accession>A0A9D5C658</accession>
<evidence type="ECO:0000256" key="3">
    <source>
        <dbReference type="ARBA" id="ARBA00006702"/>
    </source>
</evidence>
<dbReference type="GO" id="GO:0046872">
    <property type="term" value="F:metal ion binding"/>
    <property type="evidence" value="ECO:0007669"/>
    <property type="project" value="UniProtKB-KW"/>
</dbReference>
<dbReference type="PROSITE" id="PS01032">
    <property type="entry name" value="PPM_1"/>
    <property type="match status" value="1"/>
</dbReference>
<dbReference type="OrthoDB" id="420076at2759"/>
<evidence type="ECO:0000256" key="9">
    <source>
        <dbReference type="ARBA" id="ARBA00023211"/>
    </source>
</evidence>
<evidence type="ECO:0000256" key="2">
    <source>
        <dbReference type="ARBA" id="ARBA00001946"/>
    </source>
</evidence>
<dbReference type="InterPro" id="IPR015655">
    <property type="entry name" value="PP2C"/>
</dbReference>
<name>A0A9D5C658_9LILI</name>
<evidence type="ECO:0000259" key="13">
    <source>
        <dbReference type="PROSITE" id="PS51746"/>
    </source>
</evidence>
<comment type="catalytic activity">
    <reaction evidence="10">
        <text>O-phospho-L-seryl-[protein] + H2O = L-seryl-[protein] + phosphate</text>
        <dbReference type="Rhea" id="RHEA:20629"/>
        <dbReference type="Rhea" id="RHEA-COMP:9863"/>
        <dbReference type="Rhea" id="RHEA-COMP:11604"/>
        <dbReference type="ChEBI" id="CHEBI:15377"/>
        <dbReference type="ChEBI" id="CHEBI:29999"/>
        <dbReference type="ChEBI" id="CHEBI:43474"/>
        <dbReference type="ChEBI" id="CHEBI:83421"/>
        <dbReference type="EC" id="3.1.3.16"/>
    </reaction>
</comment>
<dbReference type="PANTHER" id="PTHR47992">
    <property type="entry name" value="PROTEIN PHOSPHATASE"/>
    <property type="match status" value="1"/>
</dbReference>
<comment type="similarity">
    <text evidence="3 12">Belongs to the PP2C family.</text>
</comment>
<dbReference type="InterPro" id="IPR000222">
    <property type="entry name" value="PP2C_BS"/>
</dbReference>
<evidence type="ECO:0000256" key="5">
    <source>
        <dbReference type="ARBA" id="ARBA00022723"/>
    </source>
</evidence>
<keyword evidence="7" id="KW-0460">Magnesium</keyword>
<dbReference type="CDD" id="cd00143">
    <property type="entry name" value="PP2Cc"/>
    <property type="match status" value="1"/>
</dbReference>
<dbReference type="PROSITE" id="PS51746">
    <property type="entry name" value="PPM_2"/>
    <property type="match status" value="1"/>
</dbReference>
<proteinExistence type="inferred from homology"/>
<comment type="cofactor">
    <cofactor evidence="1">
        <name>Mn(2+)</name>
        <dbReference type="ChEBI" id="CHEBI:29035"/>
    </cofactor>
</comment>
<reference evidence="14" key="1">
    <citation type="submission" date="2021-03" db="EMBL/GenBank/DDBJ databases">
        <authorList>
            <person name="Li Z."/>
            <person name="Yang C."/>
        </authorList>
    </citation>
    <scope>NUCLEOTIDE SEQUENCE</scope>
    <source>
        <strain evidence="14">Dzin_1.0</strain>
        <tissue evidence="14">Leaf</tissue>
    </source>
</reference>
<dbReference type="InterPro" id="IPR036457">
    <property type="entry name" value="PPM-type-like_dom_sf"/>
</dbReference>
<evidence type="ECO:0000256" key="4">
    <source>
        <dbReference type="ARBA" id="ARBA00013081"/>
    </source>
</evidence>
<dbReference type="Proteomes" id="UP001085076">
    <property type="component" value="Miscellaneous, Linkage group lg07"/>
</dbReference>